<dbReference type="InterPro" id="IPR058192">
    <property type="entry name" value="WHD_ROQ1-like"/>
</dbReference>
<dbReference type="Gene3D" id="3.40.50.10140">
    <property type="entry name" value="Toll/interleukin-1 receptor homology (TIR) domain"/>
    <property type="match status" value="1"/>
</dbReference>
<dbReference type="Pfam" id="PF01582">
    <property type="entry name" value="TIR"/>
    <property type="match status" value="1"/>
</dbReference>
<reference evidence="7" key="1">
    <citation type="journal article" date="2012" name="Nat. Biotechnol.">
        <title>Draft genome sequence of pigeonpea (Cajanus cajan), an orphan legume crop of resource-poor farmers.</title>
        <authorList>
            <person name="Varshney R.K."/>
            <person name="Chen W."/>
            <person name="Li Y."/>
            <person name="Bharti A.K."/>
            <person name="Saxena R.K."/>
            <person name="Schlueter J.A."/>
            <person name="Donoghue M.T."/>
            <person name="Azam S."/>
            <person name="Fan G."/>
            <person name="Whaley A.M."/>
            <person name="Farmer A.D."/>
            <person name="Sheridan J."/>
            <person name="Iwata A."/>
            <person name="Tuteja R."/>
            <person name="Penmetsa R.V."/>
            <person name="Wu W."/>
            <person name="Upadhyaya H.D."/>
            <person name="Yang S.P."/>
            <person name="Shah T."/>
            <person name="Saxena K.B."/>
            <person name="Michael T."/>
            <person name="McCombie W.R."/>
            <person name="Yang B."/>
            <person name="Zhang G."/>
            <person name="Yang H."/>
            <person name="Wang J."/>
            <person name="Spillane C."/>
            <person name="Cook D.R."/>
            <person name="May G.D."/>
            <person name="Xu X."/>
            <person name="Jackson S.A."/>
        </authorList>
    </citation>
    <scope>NUCLEOTIDE SEQUENCE [LARGE SCALE GENOMIC DNA]</scope>
</reference>
<dbReference type="Gene3D" id="3.80.10.10">
    <property type="entry name" value="Ribonuclease Inhibitor"/>
    <property type="match status" value="2"/>
</dbReference>
<keyword evidence="2" id="KW-0677">Repeat</keyword>
<evidence type="ECO:0000256" key="4">
    <source>
        <dbReference type="ARBA" id="ARBA00023027"/>
    </source>
</evidence>
<dbReference type="InterPro" id="IPR011713">
    <property type="entry name" value="Leu-rich_rpt_3"/>
</dbReference>
<dbReference type="GO" id="GO:0007165">
    <property type="term" value="P:signal transduction"/>
    <property type="evidence" value="ECO:0007669"/>
    <property type="project" value="InterPro"/>
</dbReference>
<evidence type="ECO:0000256" key="5">
    <source>
        <dbReference type="SAM" id="MobiDB-lite"/>
    </source>
</evidence>
<dbReference type="SUPFAM" id="SSF52058">
    <property type="entry name" value="L domain-like"/>
    <property type="match status" value="1"/>
</dbReference>
<gene>
    <name evidence="7" type="ORF">KK1_045814</name>
</gene>
<dbReference type="SUPFAM" id="SSF52540">
    <property type="entry name" value="P-loop containing nucleoside triphosphate hydrolases"/>
    <property type="match status" value="1"/>
</dbReference>
<dbReference type="InterPro" id="IPR035897">
    <property type="entry name" value="Toll_tir_struct_dom_sf"/>
</dbReference>
<dbReference type="Gene3D" id="3.40.50.300">
    <property type="entry name" value="P-loop containing nucleotide triphosphate hydrolases"/>
    <property type="match status" value="1"/>
</dbReference>
<dbReference type="SUPFAM" id="SSF52200">
    <property type="entry name" value="Toll/Interleukin receptor TIR domain"/>
    <property type="match status" value="1"/>
</dbReference>
<feature type="domain" description="TIR" evidence="6">
    <location>
        <begin position="18"/>
        <end position="187"/>
    </location>
</feature>
<organism evidence="7 8">
    <name type="scientific">Cajanus cajan</name>
    <name type="common">Pigeon pea</name>
    <name type="synonym">Cajanus indicus</name>
    <dbReference type="NCBI Taxonomy" id="3821"/>
    <lineage>
        <taxon>Eukaryota</taxon>
        <taxon>Viridiplantae</taxon>
        <taxon>Streptophyta</taxon>
        <taxon>Embryophyta</taxon>
        <taxon>Tracheophyta</taxon>
        <taxon>Spermatophyta</taxon>
        <taxon>Magnoliopsida</taxon>
        <taxon>eudicotyledons</taxon>
        <taxon>Gunneridae</taxon>
        <taxon>Pentapetalae</taxon>
        <taxon>rosids</taxon>
        <taxon>fabids</taxon>
        <taxon>Fabales</taxon>
        <taxon>Fabaceae</taxon>
        <taxon>Papilionoideae</taxon>
        <taxon>50 kb inversion clade</taxon>
        <taxon>NPAAA clade</taxon>
        <taxon>indigoferoid/millettioid clade</taxon>
        <taxon>Phaseoleae</taxon>
        <taxon>Cajanus</taxon>
    </lineage>
</organism>
<dbReference type="InterPro" id="IPR042197">
    <property type="entry name" value="Apaf_helical"/>
</dbReference>
<dbReference type="OMA" id="NIRETAM"/>
<keyword evidence="8" id="KW-1185">Reference proteome</keyword>
<dbReference type="Pfam" id="PF00931">
    <property type="entry name" value="NB-ARC"/>
    <property type="match status" value="1"/>
</dbReference>
<dbReference type="Pfam" id="PF07725">
    <property type="entry name" value="LRR_3"/>
    <property type="match status" value="1"/>
</dbReference>
<evidence type="ECO:0000256" key="2">
    <source>
        <dbReference type="ARBA" id="ARBA00022737"/>
    </source>
</evidence>
<dbReference type="InterPro" id="IPR032675">
    <property type="entry name" value="LRR_dom_sf"/>
</dbReference>
<dbReference type="Gene3D" id="1.10.8.430">
    <property type="entry name" value="Helical domain of apoptotic protease-activating factors"/>
    <property type="match status" value="1"/>
</dbReference>
<dbReference type="FunFam" id="3.40.50.10140:FF:000007">
    <property type="entry name" value="Disease resistance protein (TIR-NBS-LRR class)"/>
    <property type="match status" value="1"/>
</dbReference>
<evidence type="ECO:0000313" key="8">
    <source>
        <dbReference type="Proteomes" id="UP000075243"/>
    </source>
</evidence>
<evidence type="ECO:0000256" key="1">
    <source>
        <dbReference type="ARBA" id="ARBA00022614"/>
    </source>
</evidence>
<dbReference type="Gramene" id="C.cajan_41920.t">
    <property type="protein sequence ID" value="C.cajan_41920.t"/>
    <property type="gene ID" value="C.cajan_41920"/>
</dbReference>
<dbReference type="Pfam" id="PF23282">
    <property type="entry name" value="WHD_ROQ1"/>
    <property type="match status" value="1"/>
</dbReference>
<sequence>MAFNSSIQCSPSSHEMIKKYDVFVSFRGKDTRNNFTDHFFAALHRKGILAFRDDTKLNKGQRILSNLMQAIEGSQIFVVVFSKNYASSTWCLRELQKILDFVNVSRKHVLPVFYDVDPSEVRKQTGDYEKAMSKHEEKSREDKEKMEEVKRWRGALTQVANLAGWDMRNKSEYAEIEKIVQEINSILGHDFSSLPNDLVGIQSPVEELEKPLFADPIGDIRIVGICGMGGIGKTTLATVLYHRISHQYTARCFIDDLSKVYRESGPTGALKQLLCQTLNEENLHISNLYNAANLIRSRLRYVKTLMVLDNVDEVEQLEKLVVDRQWFGAGSRIIIISRNKHILEKYGVDVVYKVQLLNSTNALKLFSKKAFHSEDIVNDYKSLTNDVLEYAKGLPLAIKVLGSFLFGRNVSEWRSAIVRLRENPNKDILDVLQISYDGLQDLEKQIFLDIACFFSGYEELYVRKILNCCGFHSEIGIRVLLDKSLIDNSYGFIKMHDMLKHLGRKIAKGNSAKEPEKWSRLWLYEDFYKVMSEAKESNNEAIVLDMSRNMEVLTTDAEAMHKMSRLRLLIFHAVKFRGSLNFLSNNLQFLQWHGYPFSYLPSSFQPTKLVELILPHSNIKKLWKGVKYLPNLRALDLSNSKNLIKVPDLSGVPNLEWIILEGCIKLERIHPSVCLLRKLAFLSLKNCINLVSLPSNILGLSSLEYLNISGCPKVFTGYLLPSLPSFCCLHDLDLSFCNLSQIPDAIGCMHSLETLNLGGNYFVSLPSSIKKLSKLVHLNLQHCKQLRYLPEMTSPTALPVIRGIYSFAHYGRGLVFFNCPEIVDIERCRGMTFAWLIQVLQVLTLFYSLHTCHSLFPFM</sequence>
<dbReference type="InterPro" id="IPR000157">
    <property type="entry name" value="TIR_dom"/>
</dbReference>
<accession>A0A151QSV0</accession>
<dbReference type="GO" id="GO:0006952">
    <property type="term" value="P:defense response"/>
    <property type="evidence" value="ECO:0007669"/>
    <property type="project" value="UniProtKB-KW"/>
</dbReference>
<keyword evidence="4" id="KW-0520">NAD</keyword>
<dbReference type="InterPro" id="IPR001611">
    <property type="entry name" value="Leu-rich_rpt"/>
</dbReference>
<name>A0A151QSV0_CAJCA</name>
<dbReference type="GO" id="GO:0043531">
    <property type="term" value="F:ADP binding"/>
    <property type="evidence" value="ECO:0007669"/>
    <property type="project" value="InterPro"/>
</dbReference>
<keyword evidence="3" id="KW-0611">Plant defense</keyword>
<proteinExistence type="predicted"/>
<dbReference type="Pfam" id="PF13855">
    <property type="entry name" value="LRR_8"/>
    <property type="match status" value="1"/>
</dbReference>
<protein>
    <submittedName>
        <fullName evidence="7">TMV resistance protein N</fullName>
    </submittedName>
</protein>
<evidence type="ECO:0000313" key="7">
    <source>
        <dbReference type="EMBL" id="KYP33334.1"/>
    </source>
</evidence>
<feature type="region of interest" description="Disordered" evidence="5">
    <location>
        <begin position="125"/>
        <end position="145"/>
    </location>
</feature>
<dbReference type="PANTHER" id="PTHR11017">
    <property type="entry name" value="LEUCINE-RICH REPEAT-CONTAINING PROTEIN"/>
    <property type="match status" value="1"/>
</dbReference>
<dbReference type="Proteomes" id="UP000075243">
    <property type="component" value="Unassembled WGS sequence"/>
</dbReference>
<dbReference type="InterPro" id="IPR036390">
    <property type="entry name" value="WH_DNA-bd_sf"/>
</dbReference>
<dbReference type="AlphaFoldDB" id="A0A151QSV0"/>
<dbReference type="EMBL" id="KQ484915">
    <property type="protein sequence ID" value="KYP33334.1"/>
    <property type="molecule type" value="Genomic_DNA"/>
</dbReference>
<dbReference type="PANTHER" id="PTHR11017:SF259">
    <property type="entry name" value="ADP-RIBOSYL CYCLASE_CYCLIC ADP-RIBOSE HYDROLASE"/>
    <property type="match status" value="1"/>
</dbReference>
<evidence type="ECO:0000256" key="3">
    <source>
        <dbReference type="ARBA" id="ARBA00022821"/>
    </source>
</evidence>
<dbReference type="SUPFAM" id="SSF46785">
    <property type="entry name" value="Winged helix' DNA-binding domain"/>
    <property type="match status" value="1"/>
</dbReference>
<dbReference type="InterPro" id="IPR027417">
    <property type="entry name" value="P-loop_NTPase"/>
</dbReference>
<dbReference type="InterPro" id="IPR044974">
    <property type="entry name" value="Disease_R_plants"/>
</dbReference>
<dbReference type="PROSITE" id="PS50104">
    <property type="entry name" value="TIR"/>
    <property type="match status" value="1"/>
</dbReference>
<dbReference type="PRINTS" id="PR00364">
    <property type="entry name" value="DISEASERSIST"/>
</dbReference>
<keyword evidence="1" id="KW-0433">Leucine-rich repeat</keyword>
<evidence type="ECO:0000259" key="6">
    <source>
        <dbReference type="PROSITE" id="PS50104"/>
    </source>
</evidence>
<dbReference type="SMART" id="SM00255">
    <property type="entry name" value="TIR"/>
    <property type="match status" value="1"/>
</dbReference>
<dbReference type="InterPro" id="IPR002182">
    <property type="entry name" value="NB-ARC"/>
</dbReference>